<gene>
    <name evidence="1" type="ORF">CR201_G0044823</name>
</gene>
<feature type="non-terminal residue" evidence="1">
    <location>
        <position position="1"/>
    </location>
</feature>
<comment type="caution">
    <text evidence="1">The sequence shown here is derived from an EMBL/GenBank/DDBJ whole genome shotgun (WGS) entry which is preliminary data.</text>
</comment>
<proteinExistence type="predicted"/>
<reference evidence="1" key="1">
    <citation type="submission" date="2017-12" db="EMBL/GenBank/DDBJ databases">
        <title>High-resolution comparative analysis of great ape genomes.</title>
        <authorList>
            <person name="Pollen A."/>
            <person name="Hastie A."/>
            <person name="Hormozdiari F."/>
            <person name="Dougherty M."/>
            <person name="Liu R."/>
            <person name="Chaisson M."/>
            <person name="Hoppe E."/>
            <person name="Hill C."/>
            <person name="Pang A."/>
            <person name="Hillier L."/>
            <person name="Baker C."/>
            <person name="Armstrong J."/>
            <person name="Shendure J."/>
            <person name="Paten B."/>
            <person name="Wilson R."/>
            <person name="Chao H."/>
            <person name="Schneider V."/>
            <person name="Ventura M."/>
            <person name="Kronenberg Z."/>
            <person name="Murali S."/>
            <person name="Gordon D."/>
            <person name="Cantsilieris S."/>
            <person name="Munson K."/>
            <person name="Nelson B."/>
            <person name="Raja A."/>
            <person name="Underwood J."/>
            <person name="Diekhans M."/>
            <person name="Fiddes I."/>
            <person name="Haussler D."/>
            <person name="Eichler E."/>
        </authorList>
    </citation>
    <scope>NUCLEOTIDE SEQUENCE [LARGE SCALE GENOMIC DNA]</scope>
    <source>
        <strain evidence="1">Susie</strain>
    </source>
</reference>
<protein>
    <submittedName>
        <fullName evidence="1">TTLL2 isoform 3</fullName>
    </submittedName>
</protein>
<dbReference type="AlphaFoldDB" id="A0A2J8S9V0"/>
<name>A0A2J8S9V0_PONAB</name>
<accession>A0A2J8S9V0</accession>
<evidence type="ECO:0000313" key="1">
    <source>
        <dbReference type="EMBL" id="PNJ17548.1"/>
    </source>
</evidence>
<dbReference type="EMBL" id="NDHI03003592">
    <property type="protein sequence ID" value="PNJ17548.1"/>
    <property type="molecule type" value="Genomic_DNA"/>
</dbReference>
<organism evidence="1">
    <name type="scientific">Pongo abelii</name>
    <name type="common">Sumatran orangutan</name>
    <name type="synonym">Pongo pygmaeus abelii</name>
    <dbReference type="NCBI Taxonomy" id="9601"/>
    <lineage>
        <taxon>Eukaryota</taxon>
        <taxon>Metazoa</taxon>
        <taxon>Chordata</taxon>
        <taxon>Craniata</taxon>
        <taxon>Vertebrata</taxon>
        <taxon>Euteleostomi</taxon>
        <taxon>Mammalia</taxon>
        <taxon>Eutheria</taxon>
        <taxon>Euarchontoglires</taxon>
        <taxon>Primates</taxon>
        <taxon>Haplorrhini</taxon>
        <taxon>Catarrhini</taxon>
        <taxon>Hominidae</taxon>
        <taxon>Pongo</taxon>
    </lineage>
</organism>
<sequence length="50" mass="5210">IRRPDLCSSTPSLALGSVAPEIPDVEAHGVTLQLDPGQMESCSGALSFKQ</sequence>